<dbReference type="InterPro" id="IPR032675">
    <property type="entry name" value="LRR_dom_sf"/>
</dbReference>
<organism evidence="5 6">
    <name type="scientific">Astatotilapia calliptera</name>
    <name type="common">Eastern happy</name>
    <name type="synonym">Chromis callipterus</name>
    <dbReference type="NCBI Taxonomy" id="8154"/>
    <lineage>
        <taxon>Eukaryota</taxon>
        <taxon>Metazoa</taxon>
        <taxon>Chordata</taxon>
        <taxon>Craniata</taxon>
        <taxon>Vertebrata</taxon>
        <taxon>Euteleostomi</taxon>
        <taxon>Actinopterygii</taxon>
        <taxon>Neopterygii</taxon>
        <taxon>Teleostei</taxon>
        <taxon>Neoteleostei</taxon>
        <taxon>Acanthomorphata</taxon>
        <taxon>Ovalentaria</taxon>
        <taxon>Cichlomorphae</taxon>
        <taxon>Cichliformes</taxon>
        <taxon>Cichlidae</taxon>
        <taxon>African cichlids</taxon>
        <taxon>Pseudocrenilabrinae</taxon>
        <taxon>Haplochromini</taxon>
        <taxon>Astatotilapia</taxon>
    </lineage>
</organism>
<evidence type="ECO:0000256" key="2">
    <source>
        <dbReference type="ARBA" id="ARBA00022737"/>
    </source>
</evidence>
<keyword evidence="4" id="KW-0732">Signal</keyword>
<dbReference type="Pfam" id="PF15176">
    <property type="entry name" value="LRR19-TM"/>
    <property type="match status" value="1"/>
</dbReference>
<dbReference type="InterPro" id="IPR003591">
    <property type="entry name" value="Leu-rich_rpt_typical-subtyp"/>
</dbReference>
<dbReference type="Proteomes" id="UP000265100">
    <property type="component" value="Chromosome 9"/>
</dbReference>
<dbReference type="GO" id="GO:1901224">
    <property type="term" value="P:positive regulation of non-canonical NF-kappaB signal transduction"/>
    <property type="evidence" value="ECO:0007669"/>
    <property type="project" value="TreeGrafter"/>
</dbReference>
<dbReference type="GeneTree" id="ENSGT00940000161095"/>
<evidence type="ECO:0000313" key="6">
    <source>
        <dbReference type="Proteomes" id="UP000265100"/>
    </source>
</evidence>
<dbReference type="SUPFAM" id="SSF52058">
    <property type="entry name" value="L domain-like"/>
    <property type="match status" value="1"/>
</dbReference>
<keyword evidence="6" id="KW-1185">Reference proteome</keyword>
<reference evidence="6" key="2">
    <citation type="submission" date="2023-03" db="EMBL/GenBank/DDBJ databases">
        <authorList>
            <consortium name="Wellcome Sanger Institute Data Sharing"/>
        </authorList>
    </citation>
    <scope>NUCLEOTIDE SEQUENCE [LARGE SCALE GENOMIC DNA]</scope>
</reference>
<keyword evidence="2" id="KW-0677">Repeat</keyword>
<evidence type="ECO:0000256" key="1">
    <source>
        <dbReference type="ARBA" id="ARBA00022614"/>
    </source>
</evidence>
<reference evidence="5" key="4">
    <citation type="submission" date="2025-09" db="UniProtKB">
        <authorList>
            <consortium name="Ensembl"/>
        </authorList>
    </citation>
    <scope>IDENTIFICATION</scope>
</reference>
<dbReference type="SMART" id="SM00369">
    <property type="entry name" value="LRR_TYP"/>
    <property type="match status" value="3"/>
</dbReference>
<dbReference type="GO" id="GO:0005886">
    <property type="term" value="C:plasma membrane"/>
    <property type="evidence" value="ECO:0007669"/>
    <property type="project" value="TreeGrafter"/>
</dbReference>
<reference evidence="5 6" key="1">
    <citation type="submission" date="2018-05" db="EMBL/GenBank/DDBJ databases">
        <authorList>
            <person name="Datahose"/>
        </authorList>
    </citation>
    <scope>NUCLEOTIDE SEQUENCE</scope>
</reference>
<dbReference type="GO" id="GO:0038023">
    <property type="term" value="F:signaling receptor activity"/>
    <property type="evidence" value="ECO:0007669"/>
    <property type="project" value="TreeGrafter"/>
</dbReference>
<feature type="signal peptide" evidence="4">
    <location>
        <begin position="1"/>
        <end position="20"/>
    </location>
</feature>
<proteinExistence type="predicted"/>
<dbReference type="InterPro" id="IPR001611">
    <property type="entry name" value="Leu-rich_rpt"/>
</dbReference>
<keyword evidence="1" id="KW-0433">Leucine-rich repeat</keyword>
<dbReference type="AlphaFoldDB" id="A0AAX7UB24"/>
<name>A0AAX7UB24_ASTCA</name>
<feature type="chain" id="PRO_5044196127" description="LRRCT domain-containing protein" evidence="4">
    <location>
        <begin position="21"/>
        <end position="355"/>
    </location>
</feature>
<dbReference type="Gene3D" id="3.80.10.10">
    <property type="entry name" value="Ribonuclease Inhibitor"/>
    <property type="match status" value="2"/>
</dbReference>
<evidence type="ECO:0008006" key="7">
    <source>
        <dbReference type="Google" id="ProtNLM"/>
    </source>
</evidence>
<evidence type="ECO:0000256" key="4">
    <source>
        <dbReference type="SAM" id="SignalP"/>
    </source>
</evidence>
<dbReference type="PROSITE" id="PS51450">
    <property type="entry name" value="LRR"/>
    <property type="match status" value="1"/>
</dbReference>
<evidence type="ECO:0000256" key="3">
    <source>
        <dbReference type="SAM" id="MobiDB-lite"/>
    </source>
</evidence>
<feature type="region of interest" description="Disordered" evidence="3">
    <location>
        <begin position="213"/>
        <end position="234"/>
    </location>
</feature>
<accession>A0AAX7UB24</accession>
<protein>
    <recommendedName>
        <fullName evidence="7">LRRCT domain-containing protein</fullName>
    </recommendedName>
</protein>
<dbReference type="PANTHER" id="PTHR31450:SF4">
    <property type="entry name" value="LEUCINE-RICH REPEAT-CONTAINING PROTEIN 19"/>
    <property type="match status" value="1"/>
</dbReference>
<dbReference type="PANTHER" id="PTHR31450">
    <property type="entry name" value="LEUCINE-RICH REPEAT-CONTAINING PROTEIN 19 LRRC19 FAMILY MEMBER"/>
    <property type="match status" value="1"/>
</dbReference>
<dbReference type="GeneID" id="113029081"/>
<evidence type="ECO:0000313" key="5">
    <source>
        <dbReference type="Ensembl" id="ENSACLP00000065997.1"/>
    </source>
</evidence>
<dbReference type="Ensembl" id="ENSACLT00000076921.1">
    <property type="protein sequence ID" value="ENSACLP00000065997.1"/>
    <property type="gene ID" value="ENSACLG00000034021.1"/>
</dbReference>
<dbReference type="RefSeq" id="XP_026035478.1">
    <property type="nucleotide sequence ID" value="XM_026179693.1"/>
</dbReference>
<sequence>MERCWQPLLLLWLTVGLVKNNETVNCSCSTHQLTANFTNKHLQVIPENSENVNVTKLMIEGNLITLNDTDQQALASYPSLVELHLDANWITAIPAKYFSVVPNLRVLSLARNNISSLHPQAFSDLEVLTELDLTHNLLTSLPAQLISGLNKLQVLNLQGNPWNCSCPLLTIIGQIDAANVTMGGPQVICASPAEQAGRDLLNAAALYSTLLPSVTPDPQKPKTPVHPQQTSGPSVIMTTTQSTGQNNSTSKDPTPALGNTWKFTASVAILAVATSMLIVCAVKGPSWYKLFHNYRHRQLQQEVEEGDEDFVSTEFSATGRHPTHQTFSFEPMNRQIDEEQEEQEYFEDPYIRREE</sequence>
<dbReference type="Pfam" id="PF13855">
    <property type="entry name" value="LRR_8"/>
    <property type="match status" value="1"/>
</dbReference>
<reference evidence="5" key="3">
    <citation type="submission" date="2025-08" db="UniProtKB">
        <authorList>
            <consortium name="Ensembl"/>
        </authorList>
    </citation>
    <scope>IDENTIFICATION</scope>
</reference>